<dbReference type="EMBL" id="CM042891">
    <property type="protein sequence ID" value="KAI4304384.1"/>
    <property type="molecule type" value="Genomic_DNA"/>
</dbReference>
<reference evidence="2" key="1">
    <citation type="journal article" date="2023" name="Front. Plant Sci.">
        <title>Chromosomal-level genome assembly of Melastoma candidum provides insights into trichome evolution.</title>
        <authorList>
            <person name="Zhong Y."/>
            <person name="Wu W."/>
            <person name="Sun C."/>
            <person name="Zou P."/>
            <person name="Liu Y."/>
            <person name="Dai S."/>
            <person name="Zhou R."/>
        </authorList>
    </citation>
    <scope>NUCLEOTIDE SEQUENCE [LARGE SCALE GENOMIC DNA]</scope>
</reference>
<protein>
    <submittedName>
        <fullName evidence="1">Uncharacterized protein</fullName>
    </submittedName>
</protein>
<keyword evidence="2" id="KW-1185">Reference proteome</keyword>
<comment type="caution">
    <text evidence="1">The sequence shown here is derived from an EMBL/GenBank/DDBJ whole genome shotgun (WGS) entry which is preliminary data.</text>
</comment>
<sequence>MVGLIDLNTVEEDGSLPLSPGSSSPASSTLSSALSPRTNNHMDPSGSSSLCLELWHACAGPLISLPKKGSPVVYLPQGHLEHVGSDSNFPNPVFDLPPHIFSRVVDVKLHADVVTDDVYAQVALLPEIEQSEQKWSEGEAEIDLEDDDVNLSAKPSAPHMFCKTLTASDTSTHGGFSVPRRAAEDCFPPLDYNQQRPSQELIAKDLHGLEWRFRHIYRGQPRRHLLTTGWSAFVNKKKLVSGDAVLFLRASNGELRLGIRRAAQVKGFSAIPSVSIRHLNQRALLDVPKAISELRVFNVYYDPRATSSEFVVPYHKFFKSLDCTLAPGMRSKMRVEADDRAERRCSGLITHLTDLDHVRWDDKESDCCSRISSWEIEPSGLFPGSSSMIMPGFKRSRLGIPPLQPDHPISNRIGSSDFKESTRFQKVLQGQENMDFTTPYDRIRKPEHICDIGDAGSYTVPINAEKSMGCFESFRVHEVLQGQETSANTSYGRAWVVNENNVNRGFNPPLTNHGSMFRVSPPMSNAPLHSPCSVLTSPPAGEAFWSWKGISGGQGWEKKEMPHSSGFTAGSVHFRQGFQHSSSKEPSANKVSGSDSVSSSCRLFGISLGEGRNIANTEASLDPSRVTVDAPFLCQIGDGFCPKSSGGKAVGGNCTRVLDLHAASDVLFDVPS</sequence>
<evidence type="ECO:0000313" key="1">
    <source>
        <dbReference type="EMBL" id="KAI4304384.1"/>
    </source>
</evidence>
<dbReference type="Proteomes" id="UP001057402">
    <property type="component" value="Chromosome 12"/>
</dbReference>
<name>A0ACB9L3M8_9MYRT</name>
<evidence type="ECO:0000313" key="2">
    <source>
        <dbReference type="Proteomes" id="UP001057402"/>
    </source>
</evidence>
<organism evidence="1 2">
    <name type="scientific">Melastoma candidum</name>
    <dbReference type="NCBI Taxonomy" id="119954"/>
    <lineage>
        <taxon>Eukaryota</taxon>
        <taxon>Viridiplantae</taxon>
        <taxon>Streptophyta</taxon>
        <taxon>Embryophyta</taxon>
        <taxon>Tracheophyta</taxon>
        <taxon>Spermatophyta</taxon>
        <taxon>Magnoliopsida</taxon>
        <taxon>eudicotyledons</taxon>
        <taxon>Gunneridae</taxon>
        <taxon>Pentapetalae</taxon>
        <taxon>rosids</taxon>
        <taxon>malvids</taxon>
        <taxon>Myrtales</taxon>
        <taxon>Melastomataceae</taxon>
        <taxon>Melastomatoideae</taxon>
        <taxon>Melastomateae</taxon>
        <taxon>Melastoma</taxon>
    </lineage>
</organism>
<accession>A0ACB9L3M8</accession>
<gene>
    <name evidence="1" type="ORF">MLD38_039904</name>
</gene>
<proteinExistence type="predicted"/>